<dbReference type="Proteomes" id="UP000191240">
    <property type="component" value="Unassembled WGS sequence"/>
</dbReference>
<keyword evidence="1" id="KW-0175">Coiled coil</keyword>
<organism evidence="2 3">
    <name type="scientific">Anaerovibrio lipolyticus DSM 3074</name>
    <dbReference type="NCBI Taxonomy" id="1120997"/>
    <lineage>
        <taxon>Bacteria</taxon>
        <taxon>Bacillati</taxon>
        <taxon>Bacillota</taxon>
        <taxon>Negativicutes</taxon>
        <taxon>Selenomonadales</taxon>
        <taxon>Selenomonadaceae</taxon>
        <taxon>Anaerovibrio</taxon>
    </lineage>
</organism>
<dbReference type="InterPro" id="IPR046097">
    <property type="entry name" value="DUF6033"/>
</dbReference>
<sequence length="406" mass="45411">MPVRIGQSYVSEAAAEYAKARQKERAEADAAQEKGGIFSELQGKFSGMKFSVGTNPFSGVGTNNVSISPKILKQMEKDPEKRLEYEALLYDVSNTDLVQGRNLQSAGWIIDDNGGLRAWSVGVSDNRNQSSVKRSDKKNWWQELLEKQSKKNKNRSKGSLKALQEKIEEKKKAMASELKDIPYLPADQRAPKRTADSHVTDILRENAEKIMQIPYNGNPMLAKAYLQNTKASGTSQAFKNIDELSDYLRDNYQVVSGGMTSISSKYLKKCLTDEDSRNRLFDILRAADESYASHKDEVGFQGMNVRVDENGEVTTESSKSTVTVNEGKRSRQIAAAATQKDMQAVIALLEQDLQEVEDGYKQNKCDEAEVEKVKRLLASAKQRMGTLPDREPTQEEEAIMSINMLI</sequence>
<reference evidence="2 3" key="1">
    <citation type="submission" date="2016-11" db="EMBL/GenBank/DDBJ databases">
        <authorList>
            <person name="Jaros S."/>
            <person name="Januszkiewicz K."/>
            <person name="Wedrychowicz H."/>
        </authorList>
    </citation>
    <scope>NUCLEOTIDE SEQUENCE [LARGE SCALE GENOMIC DNA]</scope>
    <source>
        <strain evidence="2 3">DSM 3074</strain>
    </source>
</reference>
<evidence type="ECO:0000313" key="2">
    <source>
        <dbReference type="EMBL" id="SHI75325.1"/>
    </source>
</evidence>
<name>A0A1M6DQ65_9FIRM</name>
<evidence type="ECO:0000313" key="3">
    <source>
        <dbReference type="Proteomes" id="UP000191240"/>
    </source>
</evidence>
<dbReference type="Pfam" id="PF19498">
    <property type="entry name" value="DUF6033"/>
    <property type="match status" value="1"/>
</dbReference>
<dbReference type="OrthoDB" id="1663196at2"/>
<accession>A0A1M6DQ65</accession>
<evidence type="ECO:0000256" key="1">
    <source>
        <dbReference type="SAM" id="Coils"/>
    </source>
</evidence>
<dbReference type="RefSeq" id="WP_052211780.1">
    <property type="nucleotide sequence ID" value="NZ_FQYW01000012.1"/>
</dbReference>
<feature type="coiled-coil region" evidence="1">
    <location>
        <begin position="153"/>
        <end position="180"/>
    </location>
</feature>
<protein>
    <submittedName>
        <fullName evidence="2">Uncharacterized protein</fullName>
    </submittedName>
</protein>
<dbReference type="EMBL" id="FQYW01000012">
    <property type="protein sequence ID" value="SHI75325.1"/>
    <property type="molecule type" value="Genomic_DNA"/>
</dbReference>
<proteinExistence type="predicted"/>
<dbReference type="AlphaFoldDB" id="A0A1M6DQ65"/>
<gene>
    <name evidence="2" type="ORF">SAMN02745671_01558</name>
</gene>